<reference evidence="1 2" key="1">
    <citation type="submission" date="2016-03" db="EMBL/GenBank/DDBJ databases">
        <title>EvidentialGene: Evidence-directed Construction of Genes on Genomes.</title>
        <authorList>
            <person name="Gilbert D.G."/>
            <person name="Choi J.-H."/>
            <person name="Mockaitis K."/>
            <person name="Colbourne J."/>
            <person name="Pfrender M."/>
        </authorList>
    </citation>
    <scope>NUCLEOTIDE SEQUENCE [LARGE SCALE GENOMIC DNA]</scope>
    <source>
        <strain evidence="1 2">Xinb3</strain>
        <tissue evidence="1">Complete organism</tissue>
    </source>
</reference>
<evidence type="ECO:0000313" key="2">
    <source>
        <dbReference type="Proteomes" id="UP000076858"/>
    </source>
</evidence>
<gene>
    <name evidence="1" type="ORF">APZ42_021123</name>
</gene>
<organism evidence="1 2">
    <name type="scientific">Daphnia magna</name>
    <dbReference type="NCBI Taxonomy" id="35525"/>
    <lineage>
        <taxon>Eukaryota</taxon>
        <taxon>Metazoa</taxon>
        <taxon>Ecdysozoa</taxon>
        <taxon>Arthropoda</taxon>
        <taxon>Crustacea</taxon>
        <taxon>Branchiopoda</taxon>
        <taxon>Diplostraca</taxon>
        <taxon>Cladocera</taxon>
        <taxon>Anomopoda</taxon>
        <taxon>Daphniidae</taxon>
        <taxon>Daphnia</taxon>
    </lineage>
</organism>
<proteinExistence type="predicted"/>
<protein>
    <submittedName>
        <fullName evidence="1">Uncharacterized protein</fullName>
    </submittedName>
</protein>
<keyword evidence="2" id="KW-1185">Reference proteome</keyword>
<dbReference type="Proteomes" id="UP000076858">
    <property type="component" value="Unassembled WGS sequence"/>
</dbReference>
<accession>A0A164WZG0</accession>
<name>A0A164WZG0_9CRUS</name>
<comment type="caution">
    <text evidence="1">The sequence shown here is derived from an EMBL/GenBank/DDBJ whole genome shotgun (WGS) entry which is preliminary data.</text>
</comment>
<dbReference type="AlphaFoldDB" id="A0A164WZG0"/>
<sequence length="62" mass="7028">MRFPIVVTLNSHPPPWQPLSIIRLQASKPAKSFTRFIGICPIQSYDKNVLRARIPSAHAFTI</sequence>
<dbReference type="EMBL" id="LRGB01001036">
    <property type="protein sequence ID" value="KZS13725.1"/>
    <property type="molecule type" value="Genomic_DNA"/>
</dbReference>
<evidence type="ECO:0000313" key="1">
    <source>
        <dbReference type="EMBL" id="KZS13725.1"/>
    </source>
</evidence>